<dbReference type="InterPro" id="IPR000878">
    <property type="entry name" value="4pyrrol_Mease"/>
</dbReference>
<dbReference type="EC" id="2.1.1.198" evidence="6"/>
<keyword evidence="5 6" id="KW-0949">S-adenosyl-L-methionine</keyword>
<gene>
    <name evidence="6" type="primary">rsmI</name>
    <name evidence="9" type="ORF">AVDCRST_MAG82-1839</name>
</gene>
<feature type="compositionally biased region" description="Basic and acidic residues" evidence="7">
    <location>
        <begin position="248"/>
        <end position="264"/>
    </location>
</feature>
<sequence>MPLTVVPTPIGNREDITLRALRYLREAEVIACEDTRRTGRLLAHYEIKRDLIAYHEHNEERLAPVLAERAKTERVALVTDAGTPLVSDPGYRLVRACIDAGVEIEALPGPSALTTALVTSGLPADTVVFAGFVPRKGRERTKLFERIANEPSTFVHFESPHRLGKTLGDLPATTQVAVCRELTKLHEEVFRGTVEEAAGHFSGAVKGEIVLVIQGGTARAEESLEDVVRRARDYVAEGESPSRAAARAARESGHRRGKVYERLVKAKGTSTADPLIPEA</sequence>
<dbReference type="PIRSF" id="PIRSF005917">
    <property type="entry name" value="MTase_YraL"/>
    <property type="match status" value="1"/>
</dbReference>
<evidence type="ECO:0000256" key="7">
    <source>
        <dbReference type="SAM" id="MobiDB-lite"/>
    </source>
</evidence>
<keyword evidence="3 6" id="KW-0489">Methyltransferase</keyword>
<dbReference type="InterPro" id="IPR008189">
    <property type="entry name" value="rRNA_ssu_MeTfrase_I"/>
</dbReference>
<feature type="domain" description="Tetrapyrrole methylase" evidence="8">
    <location>
        <begin position="3"/>
        <end position="197"/>
    </location>
</feature>
<dbReference type="HAMAP" id="MF_01877">
    <property type="entry name" value="16SrRNA_methyltr_I"/>
    <property type="match status" value="1"/>
</dbReference>
<evidence type="ECO:0000256" key="1">
    <source>
        <dbReference type="ARBA" id="ARBA00022490"/>
    </source>
</evidence>
<dbReference type="InterPro" id="IPR014776">
    <property type="entry name" value="4pyrrole_Mease_sub2"/>
</dbReference>
<organism evidence="9">
    <name type="scientific">uncultured Rubrobacteraceae bacterium</name>
    <dbReference type="NCBI Taxonomy" id="349277"/>
    <lineage>
        <taxon>Bacteria</taxon>
        <taxon>Bacillati</taxon>
        <taxon>Actinomycetota</taxon>
        <taxon>Rubrobacteria</taxon>
        <taxon>Rubrobacterales</taxon>
        <taxon>Rubrobacteraceae</taxon>
        <taxon>environmental samples</taxon>
    </lineage>
</organism>
<dbReference type="AlphaFoldDB" id="A0A6J4Q0Z8"/>
<comment type="similarity">
    <text evidence="6">Belongs to the methyltransferase superfamily. RsmI family.</text>
</comment>
<dbReference type="Pfam" id="PF00590">
    <property type="entry name" value="TP_methylase"/>
    <property type="match status" value="1"/>
</dbReference>
<evidence type="ECO:0000256" key="6">
    <source>
        <dbReference type="HAMAP-Rule" id="MF_01877"/>
    </source>
</evidence>
<name>A0A6J4Q0Z8_9ACTN</name>
<evidence type="ECO:0000256" key="2">
    <source>
        <dbReference type="ARBA" id="ARBA00022552"/>
    </source>
</evidence>
<evidence type="ECO:0000256" key="4">
    <source>
        <dbReference type="ARBA" id="ARBA00022679"/>
    </source>
</evidence>
<protein>
    <recommendedName>
        <fullName evidence="6">Ribosomal RNA small subunit methyltransferase I</fullName>
        <ecNumber evidence="6">2.1.1.198</ecNumber>
    </recommendedName>
    <alternativeName>
        <fullName evidence="6">16S rRNA 2'-O-ribose C1402 methyltransferase</fullName>
    </alternativeName>
    <alternativeName>
        <fullName evidence="6">rRNA (cytidine-2'-O-)-methyltransferase RsmI</fullName>
    </alternativeName>
</protein>
<dbReference type="FunFam" id="3.30.950.10:FF:000002">
    <property type="entry name" value="Ribosomal RNA small subunit methyltransferase I"/>
    <property type="match status" value="1"/>
</dbReference>
<dbReference type="Gene3D" id="3.40.1010.10">
    <property type="entry name" value="Cobalt-precorrin-4 Transmethylase, Domain 1"/>
    <property type="match status" value="1"/>
</dbReference>
<dbReference type="GO" id="GO:0005737">
    <property type="term" value="C:cytoplasm"/>
    <property type="evidence" value="ECO:0007669"/>
    <property type="project" value="UniProtKB-SubCell"/>
</dbReference>
<comment type="catalytic activity">
    <reaction evidence="6">
        <text>cytidine(1402) in 16S rRNA + S-adenosyl-L-methionine = 2'-O-methylcytidine(1402) in 16S rRNA + S-adenosyl-L-homocysteine + H(+)</text>
        <dbReference type="Rhea" id="RHEA:42924"/>
        <dbReference type="Rhea" id="RHEA-COMP:10285"/>
        <dbReference type="Rhea" id="RHEA-COMP:10286"/>
        <dbReference type="ChEBI" id="CHEBI:15378"/>
        <dbReference type="ChEBI" id="CHEBI:57856"/>
        <dbReference type="ChEBI" id="CHEBI:59789"/>
        <dbReference type="ChEBI" id="CHEBI:74495"/>
        <dbReference type="ChEBI" id="CHEBI:82748"/>
        <dbReference type="EC" id="2.1.1.198"/>
    </reaction>
</comment>
<evidence type="ECO:0000256" key="5">
    <source>
        <dbReference type="ARBA" id="ARBA00022691"/>
    </source>
</evidence>
<keyword evidence="4 6" id="KW-0808">Transferase</keyword>
<dbReference type="PANTHER" id="PTHR46111">
    <property type="entry name" value="RIBOSOMAL RNA SMALL SUBUNIT METHYLTRANSFERASE I"/>
    <property type="match status" value="1"/>
</dbReference>
<dbReference type="FunFam" id="3.40.1010.10:FF:000007">
    <property type="entry name" value="Ribosomal RNA small subunit methyltransferase I"/>
    <property type="match status" value="1"/>
</dbReference>
<comment type="function">
    <text evidence="6">Catalyzes the 2'-O-methylation of the ribose of cytidine 1402 (C1402) in 16S rRNA.</text>
</comment>
<keyword evidence="1 6" id="KW-0963">Cytoplasm</keyword>
<reference evidence="9" key="1">
    <citation type="submission" date="2020-02" db="EMBL/GenBank/DDBJ databases">
        <authorList>
            <person name="Meier V. D."/>
        </authorList>
    </citation>
    <scope>NUCLEOTIDE SEQUENCE</scope>
    <source>
        <strain evidence="9">AVDCRST_MAG82</strain>
    </source>
</reference>
<evidence type="ECO:0000259" key="8">
    <source>
        <dbReference type="Pfam" id="PF00590"/>
    </source>
</evidence>
<feature type="region of interest" description="Disordered" evidence="7">
    <location>
        <begin position="238"/>
        <end position="279"/>
    </location>
</feature>
<comment type="subcellular location">
    <subcellularLocation>
        <location evidence="6">Cytoplasm</location>
    </subcellularLocation>
</comment>
<proteinExistence type="inferred from homology"/>
<dbReference type="InterPro" id="IPR014777">
    <property type="entry name" value="4pyrrole_Mease_sub1"/>
</dbReference>
<dbReference type="EMBL" id="CADCVA010000260">
    <property type="protein sequence ID" value="CAA9427217.1"/>
    <property type="molecule type" value="Genomic_DNA"/>
</dbReference>
<dbReference type="SUPFAM" id="SSF53790">
    <property type="entry name" value="Tetrapyrrole methylase"/>
    <property type="match status" value="1"/>
</dbReference>
<dbReference type="PANTHER" id="PTHR46111:SF1">
    <property type="entry name" value="RIBOSOMAL RNA SMALL SUBUNIT METHYLTRANSFERASE I"/>
    <property type="match status" value="1"/>
</dbReference>
<dbReference type="NCBIfam" id="TIGR00096">
    <property type="entry name" value="16S rRNA (cytidine(1402)-2'-O)-methyltransferase"/>
    <property type="match status" value="1"/>
</dbReference>
<keyword evidence="2 6" id="KW-0698">rRNA processing</keyword>
<evidence type="ECO:0000313" key="9">
    <source>
        <dbReference type="EMBL" id="CAA9427217.1"/>
    </source>
</evidence>
<dbReference type="GO" id="GO:0070677">
    <property type="term" value="F:rRNA (cytosine-2'-O-)-methyltransferase activity"/>
    <property type="evidence" value="ECO:0007669"/>
    <property type="project" value="UniProtKB-UniRule"/>
</dbReference>
<dbReference type="CDD" id="cd11648">
    <property type="entry name" value="RsmI"/>
    <property type="match status" value="1"/>
</dbReference>
<feature type="compositionally biased region" description="Low complexity" evidence="7">
    <location>
        <begin position="238"/>
        <end position="247"/>
    </location>
</feature>
<accession>A0A6J4Q0Z8</accession>
<dbReference type="Gene3D" id="3.30.950.10">
    <property type="entry name" value="Methyltransferase, Cobalt-precorrin-4 Transmethylase, Domain 2"/>
    <property type="match status" value="1"/>
</dbReference>
<evidence type="ECO:0000256" key="3">
    <source>
        <dbReference type="ARBA" id="ARBA00022603"/>
    </source>
</evidence>
<dbReference type="InterPro" id="IPR035996">
    <property type="entry name" value="4pyrrol_Methylase_sf"/>
</dbReference>